<sequence>MLEKAAFITAGSFADRSQQFGEALRLALARLAVLIDAANLGGQPFETIAAVLGDVLFEFGLLCSLQVALRLGTLDLRILATPVFGEAGDALVEQPELEAGEVGFERFAAGTQILDLYAQRAMLLAVGDQRREQRHLSFGLEDGLMRAIQVVEMADQRRDPGLDIERFEHVAANEVGQITDRLHRHRLMKQIQRLFVVDAETTPEPGAVRRKTVEHLAARSPQPLAQRCDVRAKMGKVIGNRQIAFSGDEETRRLPLRVLDPEHLRQRHRLVVTGVVKDAEDHRVVVMVAQGYRPSRTADLVALGFVMAEHVGTQRALATVGAGSLVVGDALRRYQ</sequence>
<evidence type="ECO:0000313" key="2">
    <source>
        <dbReference type="Proteomes" id="UP000020077"/>
    </source>
</evidence>
<protein>
    <submittedName>
        <fullName evidence="1">Uncharacterized protein</fullName>
    </submittedName>
</protein>
<dbReference type="Proteomes" id="UP000020077">
    <property type="component" value="Unassembled WGS sequence"/>
</dbReference>
<accession>A0A080M1V8</accession>
<dbReference type="EMBL" id="JDVG02000592">
    <property type="protein sequence ID" value="KFB71134.1"/>
    <property type="molecule type" value="Genomic_DNA"/>
</dbReference>
<gene>
    <name evidence="1" type="ORF">AW09_003748</name>
</gene>
<name>A0A080M1V8_9PROT</name>
<evidence type="ECO:0000313" key="1">
    <source>
        <dbReference type="EMBL" id="KFB71134.1"/>
    </source>
</evidence>
<organism evidence="1 2">
    <name type="scientific">Candidatus Accumulibacter phosphatis</name>
    <dbReference type="NCBI Taxonomy" id="327160"/>
    <lineage>
        <taxon>Bacteria</taxon>
        <taxon>Pseudomonadati</taxon>
        <taxon>Pseudomonadota</taxon>
        <taxon>Betaproteobacteria</taxon>
        <taxon>Candidatus Accumulibacter</taxon>
    </lineage>
</organism>
<dbReference type="AlphaFoldDB" id="A0A080M1V8"/>
<comment type="caution">
    <text evidence="1">The sequence shown here is derived from an EMBL/GenBank/DDBJ whole genome shotgun (WGS) entry which is preliminary data.</text>
</comment>
<proteinExistence type="predicted"/>
<reference evidence="1 2" key="1">
    <citation type="submission" date="2014-02" db="EMBL/GenBank/DDBJ databases">
        <title>Expanding our view of genomic diversity in Candidatus Accumulibacter clades.</title>
        <authorList>
            <person name="Skennerton C.T."/>
            <person name="Barr J.J."/>
            <person name="Slater F.R."/>
            <person name="Bond P.L."/>
            <person name="Tyson G.W."/>
        </authorList>
    </citation>
    <scope>NUCLEOTIDE SEQUENCE [LARGE SCALE GENOMIC DNA]</scope>
    <source>
        <strain evidence="2">BA-91</strain>
    </source>
</reference>